<protein>
    <submittedName>
        <fullName evidence="7">P-loop containing nucleoside triphosphate hydrolase protein</fullName>
    </submittedName>
</protein>
<dbReference type="Pfam" id="PF12848">
    <property type="entry name" value="ABC_tran_Xtn"/>
    <property type="match status" value="1"/>
</dbReference>
<keyword evidence="8" id="KW-1185">Reference proteome</keyword>
<dbReference type="InterPro" id="IPR027417">
    <property type="entry name" value="P-loop_NTPase"/>
</dbReference>
<keyword evidence="3" id="KW-0067">ATP-binding</keyword>
<dbReference type="Gene3D" id="3.40.50.300">
    <property type="entry name" value="P-loop containing nucleotide triphosphate hydrolases"/>
    <property type="match status" value="2"/>
</dbReference>
<dbReference type="CDD" id="cd03221">
    <property type="entry name" value="ABCF_EF-3"/>
    <property type="match status" value="2"/>
</dbReference>
<feature type="compositionally biased region" description="Low complexity" evidence="5">
    <location>
        <begin position="1"/>
        <end position="14"/>
    </location>
</feature>
<keyword evidence="1" id="KW-0677">Repeat</keyword>
<dbReference type="FunFam" id="3.40.50.300:FF:000549">
    <property type="entry name" value="ABC transporter ATP-binding protein arb1"/>
    <property type="match status" value="1"/>
</dbReference>
<feature type="region of interest" description="Disordered" evidence="5">
    <location>
        <begin position="95"/>
        <end position="120"/>
    </location>
</feature>
<evidence type="ECO:0000313" key="7">
    <source>
        <dbReference type="EMBL" id="RUP50262.1"/>
    </source>
</evidence>
<feature type="coiled-coil region" evidence="4">
    <location>
        <begin position="264"/>
        <end position="291"/>
    </location>
</feature>
<dbReference type="FunFam" id="3.40.50.300:FF:000011">
    <property type="entry name" value="Putative ABC transporter ATP-binding component"/>
    <property type="match status" value="1"/>
</dbReference>
<accession>A0A433DHC5</accession>
<dbReference type="InterPro" id="IPR003439">
    <property type="entry name" value="ABC_transporter-like_ATP-bd"/>
</dbReference>
<dbReference type="Pfam" id="PF00005">
    <property type="entry name" value="ABC_tran"/>
    <property type="match status" value="2"/>
</dbReference>
<dbReference type="GO" id="GO:0016887">
    <property type="term" value="F:ATP hydrolysis activity"/>
    <property type="evidence" value="ECO:0007669"/>
    <property type="project" value="InterPro"/>
</dbReference>
<dbReference type="PANTHER" id="PTHR19211">
    <property type="entry name" value="ATP-BINDING TRANSPORT PROTEIN-RELATED"/>
    <property type="match status" value="1"/>
</dbReference>
<dbReference type="SMART" id="SM00382">
    <property type="entry name" value="AAA"/>
    <property type="match status" value="2"/>
</dbReference>
<dbReference type="AlphaFoldDB" id="A0A433DHC5"/>
<dbReference type="InterPro" id="IPR032781">
    <property type="entry name" value="ABC_tran_Xtn"/>
</dbReference>
<dbReference type="SUPFAM" id="SSF52540">
    <property type="entry name" value="P-loop containing nucleoside triphosphate hydrolases"/>
    <property type="match status" value="2"/>
</dbReference>
<dbReference type="OrthoDB" id="2110130at2759"/>
<evidence type="ECO:0000256" key="1">
    <source>
        <dbReference type="ARBA" id="ARBA00022737"/>
    </source>
</evidence>
<dbReference type="InterPro" id="IPR003593">
    <property type="entry name" value="AAA+_ATPase"/>
</dbReference>
<proteinExistence type="predicted"/>
<dbReference type="Proteomes" id="UP000268093">
    <property type="component" value="Unassembled WGS sequence"/>
</dbReference>
<dbReference type="PROSITE" id="PS50893">
    <property type="entry name" value="ABC_TRANSPORTER_2"/>
    <property type="match status" value="2"/>
</dbReference>
<feature type="domain" description="ABC transporter" evidence="6">
    <location>
        <begin position="151"/>
        <end position="435"/>
    </location>
</feature>
<dbReference type="InterPro" id="IPR050611">
    <property type="entry name" value="ABCF"/>
</dbReference>
<evidence type="ECO:0000313" key="8">
    <source>
        <dbReference type="Proteomes" id="UP000268093"/>
    </source>
</evidence>
<evidence type="ECO:0000256" key="3">
    <source>
        <dbReference type="ARBA" id="ARBA00022840"/>
    </source>
</evidence>
<keyword evidence="2" id="KW-0547">Nucleotide-binding</keyword>
<evidence type="ECO:0000256" key="2">
    <source>
        <dbReference type="ARBA" id="ARBA00022741"/>
    </source>
</evidence>
<dbReference type="InterPro" id="IPR017871">
    <property type="entry name" value="ABC_transporter-like_CS"/>
</dbReference>
<sequence length="722" mass="80659">MKRRSSPSTGPSSTAVLDPQPSSSWPCKDDHHVDLGANLALTSAGAAVKTAQLQRDCPNWRPPPPTPLCNLSQLHTTLAIIHMVSASKQKRMAAKADKAASSPAGTGKSTPVGVNPSTDSSVNELSLEKLNLKVDRTATGVYTAQERSKDIKIESYSLNYHGRVLIDNANIELNFGRRYGLIGANGSGKSTFLASLAERDIEIPSHIDWDEWRDGVEMAKLGGWVNAHLGQRRKKILYSFSRRPYQPNQPQIYLLNQEAEPEDKNAVQAVIESAQKEVARLEAEVERLLSEDVDNPFLEDIYERIESLDPATFETRACTLLAGLGFTVKQMAKSTKDMSGGWRMRVALARALFIKPTLLLLDEPTNHLDLEACVWLEEYLKTYDRILVIISHSQDFLNGVCTNMMHLTHKRKLVYYGGNYDTFIKTKEELEVNQMKAYNKQQDEIAHIKKFIASAGTYANLVRQAKSKQKIIDKMEAAGLIEKVEPPPQFKFSFADVDKLPPPVLAFDKVSFAYSGEMRDCLYRDLELGVDMDSRIALVGPNGAGKSTLLKLMSAELNPTGGRIGRQTGLKLGKYSQHSNDQLDMDLSPIDYLKKQFPDIKEDIDFWRRQIGRYGLTGTHQTSPISHLSDGLKSRLVFAELAMAHPHIILLDEPTNHLDMESIDALADAIRKYSGGVVLVSHDFRLIGQIAEQIWKCENGKVKPWSGTIKEYKESLRKNVKL</sequence>
<evidence type="ECO:0000256" key="5">
    <source>
        <dbReference type="SAM" id="MobiDB-lite"/>
    </source>
</evidence>
<organism evidence="7 8">
    <name type="scientific">Jimgerdemannia flammicorona</name>
    <dbReference type="NCBI Taxonomy" id="994334"/>
    <lineage>
        <taxon>Eukaryota</taxon>
        <taxon>Fungi</taxon>
        <taxon>Fungi incertae sedis</taxon>
        <taxon>Mucoromycota</taxon>
        <taxon>Mucoromycotina</taxon>
        <taxon>Endogonomycetes</taxon>
        <taxon>Endogonales</taxon>
        <taxon>Endogonaceae</taxon>
        <taxon>Jimgerdemannia</taxon>
    </lineage>
</organism>
<feature type="domain" description="ABC transporter" evidence="6">
    <location>
        <begin position="505"/>
        <end position="722"/>
    </location>
</feature>
<keyword evidence="7" id="KW-0378">Hydrolase</keyword>
<keyword evidence="4" id="KW-0175">Coiled coil</keyword>
<dbReference type="EMBL" id="RBNI01001586">
    <property type="protein sequence ID" value="RUP50262.1"/>
    <property type="molecule type" value="Genomic_DNA"/>
</dbReference>
<comment type="caution">
    <text evidence="7">The sequence shown here is derived from an EMBL/GenBank/DDBJ whole genome shotgun (WGS) entry which is preliminary data.</text>
</comment>
<evidence type="ECO:0000259" key="6">
    <source>
        <dbReference type="PROSITE" id="PS50893"/>
    </source>
</evidence>
<dbReference type="PROSITE" id="PS00211">
    <property type="entry name" value="ABC_TRANSPORTER_1"/>
    <property type="match status" value="1"/>
</dbReference>
<evidence type="ECO:0000256" key="4">
    <source>
        <dbReference type="SAM" id="Coils"/>
    </source>
</evidence>
<name>A0A433DHC5_9FUNG</name>
<gene>
    <name evidence="7" type="ORF">BC936DRAFT_139810</name>
</gene>
<reference evidence="7 8" key="1">
    <citation type="journal article" date="2018" name="New Phytol.">
        <title>Phylogenomics of Endogonaceae and evolution of mycorrhizas within Mucoromycota.</title>
        <authorList>
            <person name="Chang Y."/>
            <person name="Desiro A."/>
            <person name="Na H."/>
            <person name="Sandor L."/>
            <person name="Lipzen A."/>
            <person name="Clum A."/>
            <person name="Barry K."/>
            <person name="Grigoriev I.V."/>
            <person name="Martin F.M."/>
            <person name="Stajich J.E."/>
            <person name="Smith M.E."/>
            <person name="Bonito G."/>
            <person name="Spatafora J.W."/>
        </authorList>
    </citation>
    <scope>NUCLEOTIDE SEQUENCE [LARGE SCALE GENOMIC DNA]</scope>
    <source>
        <strain evidence="7 8">GMNB39</strain>
    </source>
</reference>
<dbReference type="GO" id="GO:0005524">
    <property type="term" value="F:ATP binding"/>
    <property type="evidence" value="ECO:0007669"/>
    <property type="project" value="UniProtKB-KW"/>
</dbReference>
<dbReference type="PANTHER" id="PTHR19211:SF15">
    <property type="entry name" value="ATP-BINDING CASSETTE SUB-FAMILY F MEMBER 2"/>
    <property type="match status" value="1"/>
</dbReference>
<feature type="region of interest" description="Disordered" evidence="5">
    <location>
        <begin position="1"/>
        <end position="30"/>
    </location>
</feature>